<dbReference type="Pfam" id="PF01757">
    <property type="entry name" value="Acyl_transf_3"/>
    <property type="match status" value="1"/>
</dbReference>
<evidence type="ECO:0000313" key="4">
    <source>
        <dbReference type="Proteomes" id="UP001283341"/>
    </source>
</evidence>
<reference evidence="3" key="2">
    <citation type="submission" date="2023-06" db="EMBL/GenBank/DDBJ databases">
        <authorList>
            <consortium name="Lawrence Berkeley National Laboratory"/>
            <person name="Haridas S."/>
            <person name="Hensen N."/>
            <person name="Bonometti L."/>
            <person name="Westerberg I."/>
            <person name="Brannstrom I.O."/>
            <person name="Guillou S."/>
            <person name="Cros-Aarteil S."/>
            <person name="Calhoun S."/>
            <person name="Kuo A."/>
            <person name="Mondo S."/>
            <person name="Pangilinan J."/>
            <person name="Riley R."/>
            <person name="Labutti K."/>
            <person name="Andreopoulos B."/>
            <person name="Lipzen A."/>
            <person name="Chen C."/>
            <person name="Yanf M."/>
            <person name="Daum C."/>
            <person name="Ng V."/>
            <person name="Clum A."/>
            <person name="Steindorff A."/>
            <person name="Ohm R."/>
            <person name="Martin F."/>
            <person name="Silar P."/>
            <person name="Natvig D."/>
            <person name="Lalanne C."/>
            <person name="Gautier V."/>
            <person name="Ament-Velasquez S.L."/>
            <person name="Kruys A."/>
            <person name="Hutchinson M.I."/>
            <person name="Powell A.J."/>
            <person name="Barry K."/>
            <person name="Miller A.N."/>
            <person name="Grigoriev I.V."/>
            <person name="Debuchy R."/>
            <person name="Gladieux P."/>
            <person name="Thoren M.H."/>
            <person name="Johannesson H."/>
        </authorList>
    </citation>
    <scope>NUCLEOTIDE SEQUENCE</scope>
    <source>
        <strain evidence="3">CBS 118394</strain>
    </source>
</reference>
<dbReference type="Proteomes" id="UP001283341">
    <property type="component" value="Unassembled WGS sequence"/>
</dbReference>
<dbReference type="PANTHER" id="PTHR23028:SF134">
    <property type="entry name" value="PUTATIVE (AFU_ORTHOLOGUE AFUA_4G08520)-RELATED"/>
    <property type="match status" value="1"/>
</dbReference>
<dbReference type="PANTHER" id="PTHR23028">
    <property type="entry name" value="ACETYLTRANSFERASE"/>
    <property type="match status" value="1"/>
</dbReference>
<feature type="transmembrane region" description="Helical" evidence="1">
    <location>
        <begin position="476"/>
        <end position="495"/>
    </location>
</feature>
<evidence type="ECO:0000259" key="2">
    <source>
        <dbReference type="Pfam" id="PF01757"/>
    </source>
</evidence>
<accession>A0AAE0IHZ9</accession>
<keyword evidence="1" id="KW-1133">Transmembrane helix</keyword>
<organism evidence="3 4">
    <name type="scientific">Apodospora peruviana</name>
    <dbReference type="NCBI Taxonomy" id="516989"/>
    <lineage>
        <taxon>Eukaryota</taxon>
        <taxon>Fungi</taxon>
        <taxon>Dikarya</taxon>
        <taxon>Ascomycota</taxon>
        <taxon>Pezizomycotina</taxon>
        <taxon>Sordariomycetes</taxon>
        <taxon>Sordariomycetidae</taxon>
        <taxon>Sordariales</taxon>
        <taxon>Lasiosphaeriaceae</taxon>
        <taxon>Apodospora</taxon>
    </lineage>
</organism>
<feature type="transmembrane region" description="Helical" evidence="1">
    <location>
        <begin position="197"/>
        <end position="216"/>
    </location>
</feature>
<dbReference type="AlphaFoldDB" id="A0AAE0IHZ9"/>
<feature type="domain" description="Acyltransferase 3" evidence="2">
    <location>
        <begin position="101"/>
        <end position="530"/>
    </location>
</feature>
<proteinExistence type="predicted"/>
<gene>
    <name evidence="3" type="ORF">B0H66DRAFT_124944</name>
</gene>
<feature type="transmembrane region" description="Helical" evidence="1">
    <location>
        <begin position="515"/>
        <end position="534"/>
    </location>
</feature>
<keyword evidence="3" id="KW-0808">Transferase</keyword>
<keyword evidence="3" id="KW-0012">Acyltransferase</keyword>
<reference evidence="3" key="1">
    <citation type="journal article" date="2023" name="Mol. Phylogenet. Evol.">
        <title>Genome-scale phylogeny and comparative genomics of the fungal order Sordariales.</title>
        <authorList>
            <person name="Hensen N."/>
            <person name="Bonometti L."/>
            <person name="Westerberg I."/>
            <person name="Brannstrom I.O."/>
            <person name="Guillou S."/>
            <person name="Cros-Aarteil S."/>
            <person name="Calhoun S."/>
            <person name="Haridas S."/>
            <person name="Kuo A."/>
            <person name="Mondo S."/>
            <person name="Pangilinan J."/>
            <person name="Riley R."/>
            <person name="LaButti K."/>
            <person name="Andreopoulos B."/>
            <person name="Lipzen A."/>
            <person name="Chen C."/>
            <person name="Yan M."/>
            <person name="Daum C."/>
            <person name="Ng V."/>
            <person name="Clum A."/>
            <person name="Steindorff A."/>
            <person name="Ohm R.A."/>
            <person name="Martin F."/>
            <person name="Silar P."/>
            <person name="Natvig D.O."/>
            <person name="Lalanne C."/>
            <person name="Gautier V."/>
            <person name="Ament-Velasquez S.L."/>
            <person name="Kruys A."/>
            <person name="Hutchinson M.I."/>
            <person name="Powell A.J."/>
            <person name="Barry K."/>
            <person name="Miller A.N."/>
            <person name="Grigoriev I.V."/>
            <person name="Debuchy R."/>
            <person name="Gladieux P."/>
            <person name="Hiltunen Thoren M."/>
            <person name="Johannesson H."/>
        </authorList>
    </citation>
    <scope>NUCLEOTIDE SEQUENCE</scope>
    <source>
        <strain evidence="3">CBS 118394</strain>
    </source>
</reference>
<evidence type="ECO:0000256" key="1">
    <source>
        <dbReference type="SAM" id="Phobius"/>
    </source>
</evidence>
<keyword evidence="1" id="KW-0812">Transmembrane</keyword>
<keyword evidence="1" id="KW-0472">Membrane</keyword>
<name>A0AAE0IHZ9_9PEZI</name>
<feature type="transmembrane region" description="Helical" evidence="1">
    <location>
        <begin position="147"/>
        <end position="168"/>
    </location>
</feature>
<dbReference type="InterPro" id="IPR002656">
    <property type="entry name" value="Acyl_transf_3_dom"/>
</dbReference>
<comment type="caution">
    <text evidence="3">The sequence shown here is derived from an EMBL/GenBank/DDBJ whole genome shotgun (WGS) entry which is preliminary data.</text>
</comment>
<dbReference type="GO" id="GO:0016747">
    <property type="term" value="F:acyltransferase activity, transferring groups other than amino-acyl groups"/>
    <property type="evidence" value="ECO:0007669"/>
    <property type="project" value="InterPro"/>
</dbReference>
<dbReference type="EMBL" id="JAUEDM010000002">
    <property type="protein sequence ID" value="KAK3325465.1"/>
    <property type="molecule type" value="Genomic_DNA"/>
</dbReference>
<feature type="transmembrane region" description="Helical" evidence="1">
    <location>
        <begin position="109"/>
        <end position="127"/>
    </location>
</feature>
<protein>
    <submittedName>
        <fullName evidence="3">Acyltransferase</fullName>
    </submittedName>
</protein>
<evidence type="ECO:0000313" key="3">
    <source>
        <dbReference type="EMBL" id="KAK3325465.1"/>
    </source>
</evidence>
<keyword evidence="4" id="KW-1185">Reference proteome</keyword>
<feature type="transmembrane region" description="Helical" evidence="1">
    <location>
        <begin position="275"/>
        <end position="295"/>
    </location>
</feature>
<dbReference type="InterPro" id="IPR050879">
    <property type="entry name" value="Acyltransferase_3"/>
</dbReference>
<sequence length="556" mass="63254">MNGHAASRHSLRHEESAVLLLDEKSLSDIESDAGRADLESRFITNQQKRWLVHIQIYMSTLRPPTTTCLKRVGIFLLPSFVQSRFFSNHHRDRNRDLGPTAYLDGMRGLAALFVFFCHYFYTCFIIAQGWGYGADNYHVLKLPFLRLFYQGPPMVCVFFVISGYALSLKPLKLARQRKFDSLATTMASFIFRRGFRLFLPTAISTLMIVAMLRVGLYEWTREFAYDDRYMKNVQEIHYDRLNSTAEQLEDWGKEMFRFVHVWDWDSKAGSTAIDVHLWTIPVEFRSSMMLFLTLLGTARLKTRLRLLGVALIMCFVYCNDRWELLLFYWGMVLAELDLIRGVHNSSDGGAPIVAAAGSSPVSASSSSSSAAAAAAAEEEQAPADIILLTPKRSGKIKRAMWLSVSILALYLMSQPDQGGEETPGWVVLTNFVPEWYEDTYRYWQSVGAVLLVLAVGRSPGWQRFFNTGVVQYFGKISYAIYLMHGPVMHTVGYAIERWIWMSVTGTEGTAYNWGFVLASLFVVPVVVWASDVFWRAVDAPVVRFAKWLEVQCSIAD</sequence>